<reference evidence="2 3" key="1">
    <citation type="submission" date="2016-01" db="EMBL/GenBank/DDBJ databases">
        <title>High potential of lignocellulose degradation of a new Verrucomicrobia species.</title>
        <authorList>
            <person name="Wang Y."/>
            <person name="Shi Y."/>
            <person name="Qiu Z."/>
            <person name="Liu S."/>
            <person name="Yang H."/>
        </authorList>
    </citation>
    <scope>NUCLEOTIDE SEQUENCE [LARGE SCALE GENOMIC DNA]</scope>
    <source>
        <strain evidence="2 3">TSB47</strain>
    </source>
</reference>
<evidence type="ECO:0000313" key="2">
    <source>
        <dbReference type="EMBL" id="OAM91426.1"/>
    </source>
</evidence>
<gene>
    <name evidence="2" type="ORF">AW736_02920</name>
</gene>
<keyword evidence="3" id="KW-1185">Reference proteome</keyword>
<name>A0A178IQE8_9BACT</name>
<sequence>MKLSDRMKKFEGEIRALADKLKDDTAHEKTFLRKLIKDMRQTGFIALPDWRQNGYATDILAWKYGVAVAIRLRGAGMDYIMPQLDDLMAVRHENEPERPVLRILIGDLPPDETETALLAARQVINLLPGDLNLALPAPPSRQNRTTPDLGDNETPF</sequence>
<comment type="caution">
    <text evidence="2">The sequence shown here is derived from an EMBL/GenBank/DDBJ whole genome shotgun (WGS) entry which is preliminary data.</text>
</comment>
<evidence type="ECO:0000256" key="1">
    <source>
        <dbReference type="SAM" id="MobiDB-lite"/>
    </source>
</evidence>
<evidence type="ECO:0000313" key="3">
    <source>
        <dbReference type="Proteomes" id="UP000078486"/>
    </source>
</evidence>
<dbReference type="AlphaFoldDB" id="A0A178IQE8"/>
<protein>
    <submittedName>
        <fullName evidence="2">Uncharacterized protein</fullName>
    </submittedName>
</protein>
<organism evidence="2 3">
    <name type="scientific">Termitidicoccus mucosus</name>
    <dbReference type="NCBI Taxonomy" id="1184151"/>
    <lineage>
        <taxon>Bacteria</taxon>
        <taxon>Pseudomonadati</taxon>
        <taxon>Verrucomicrobiota</taxon>
        <taxon>Opitutia</taxon>
        <taxon>Opitutales</taxon>
        <taxon>Opitutaceae</taxon>
        <taxon>Termitidicoccus</taxon>
    </lineage>
</organism>
<dbReference type="Proteomes" id="UP000078486">
    <property type="component" value="Unassembled WGS sequence"/>
</dbReference>
<dbReference type="EMBL" id="LRRQ01000027">
    <property type="protein sequence ID" value="OAM91426.1"/>
    <property type="molecule type" value="Genomic_DNA"/>
</dbReference>
<dbReference type="STRING" id="1184151.AW736_02920"/>
<feature type="region of interest" description="Disordered" evidence="1">
    <location>
        <begin position="135"/>
        <end position="156"/>
    </location>
</feature>
<dbReference type="RefSeq" id="WP_068768779.1">
    <property type="nucleotide sequence ID" value="NZ_CP109796.1"/>
</dbReference>
<proteinExistence type="predicted"/>
<accession>A0A178IQE8</accession>